<dbReference type="OrthoDB" id="2018156at2759"/>
<organism evidence="2 3">
    <name type="scientific">Gonium pectorale</name>
    <name type="common">Green alga</name>
    <dbReference type="NCBI Taxonomy" id="33097"/>
    <lineage>
        <taxon>Eukaryota</taxon>
        <taxon>Viridiplantae</taxon>
        <taxon>Chlorophyta</taxon>
        <taxon>core chlorophytes</taxon>
        <taxon>Chlorophyceae</taxon>
        <taxon>CS clade</taxon>
        <taxon>Chlamydomonadales</taxon>
        <taxon>Volvocaceae</taxon>
        <taxon>Gonium</taxon>
    </lineage>
</organism>
<dbReference type="InterPro" id="IPR018641">
    <property type="entry name" value="Trfase_1_rSAM/seldom-assoc"/>
</dbReference>
<dbReference type="InterPro" id="IPR029044">
    <property type="entry name" value="Nucleotide-diphossugar_trans"/>
</dbReference>
<dbReference type="EMBL" id="LSYV01000066">
    <property type="protein sequence ID" value="KXZ44552.1"/>
    <property type="molecule type" value="Genomic_DNA"/>
</dbReference>
<gene>
    <name evidence="2" type="ORF">GPECTOR_65g170</name>
</gene>
<evidence type="ECO:0000313" key="3">
    <source>
        <dbReference type="Proteomes" id="UP000075714"/>
    </source>
</evidence>
<comment type="caution">
    <text evidence="2">The sequence shown here is derived from an EMBL/GenBank/DDBJ whole genome shotgun (WGS) entry which is preliminary data.</text>
</comment>
<evidence type="ECO:0000256" key="1">
    <source>
        <dbReference type="SAM" id="MobiDB-lite"/>
    </source>
</evidence>
<proteinExistence type="predicted"/>
<accession>A0A150G3V2</accession>
<protein>
    <recommendedName>
        <fullName evidence="4">Glycosyltransferase</fullName>
    </recommendedName>
</protein>
<feature type="region of interest" description="Disordered" evidence="1">
    <location>
        <begin position="209"/>
        <end position="232"/>
    </location>
</feature>
<dbReference type="AlphaFoldDB" id="A0A150G3V2"/>
<dbReference type="Proteomes" id="UP000075714">
    <property type="component" value="Unassembled WGS sequence"/>
</dbReference>
<dbReference type="SUPFAM" id="SSF53448">
    <property type="entry name" value="Nucleotide-diphospho-sugar transferases"/>
    <property type="match status" value="1"/>
</dbReference>
<evidence type="ECO:0000313" key="2">
    <source>
        <dbReference type="EMBL" id="KXZ44552.1"/>
    </source>
</evidence>
<dbReference type="PANTHER" id="PTHR36529:SF1">
    <property type="entry name" value="GLYCOSYLTRANSFERASE"/>
    <property type="match status" value="1"/>
</dbReference>
<dbReference type="Pfam" id="PF09837">
    <property type="entry name" value="DUF2064"/>
    <property type="match status" value="1"/>
</dbReference>
<dbReference type="Gene3D" id="3.90.550.10">
    <property type="entry name" value="Spore Coat Polysaccharide Biosynthesis Protein SpsA, Chain A"/>
    <property type="match status" value="1"/>
</dbReference>
<evidence type="ECO:0008006" key="4">
    <source>
        <dbReference type="Google" id="ProtNLM"/>
    </source>
</evidence>
<dbReference type="NCBIfam" id="TIGR04282">
    <property type="entry name" value="glyco_like_cofC"/>
    <property type="match status" value="1"/>
</dbReference>
<name>A0A150G3V2_GONPE</name>
<sequence>MSCGVDGGIPPPGPADRRGARACIVVFARLPVPGRVKTRLAAGLGVGPSSASDWYRVCAEHALQQVASCCPWAHVFLFHSTADATEDVAAWLAAEGLEGLACLPQLGSAAGSDTDPDLGAKMLAAMAEARRRSGCRKVIITGTDIPDLSAELLQRAADALDEHEAVWGPSLDGGYYLMGLTRLEDRLFTDMRWSTDSVLRETLERARRADPPLRVAPPGTLPPLRDIDTLQP</sequence>
<dbReference type="PANTHER" id="PTHR36529">
    <property type="entry name" value="SLL1095 PROTEIN"/>
    <property type="match status" value="1"/>
</dbReference>
<keyword evidence="3" id="KW-1185">Reference proteome</keyword>
<reference evidence="3" key="1">
    <citation type="journal article" date="2016" name="Nat. Commun.">
        <title>The Gonium pectorale genome demonstrates co-option of cell cycle regulation during the evolution of multicellularity.</title>
        <authorList>
            <person name="Hanschen E.R."/>
            <person name="Marriage T.N."/>
            <person name="Ferris P.J."/>
            <person name="Hamaji T."/>
            <person name="Toyoda A."/>
            <person name="Fujiyama A."/>
            <person name="Neme R."/>
            <person name="Noguchi H."/>
            <person name="Minakuchi Y."/>
            <person name="Suzuki M."/>
            <person name="Kawai-Toyooka H."/>
            <person name="Smith D.R."/>
            <person name="Sparks H."/>
            <person name="Anderson J."/>
            <person name="Bakaric R."/>
            <person name="Luria V."/>
            <person name="Karger A."/>
            <person name="Kirschner M.W."/>
            <person name="Durand P.M."/>
            <person name="Michod R.E."/>
            <person name="Nozaki H."/>
            <person name="Olson B.J."/>
        </authorList>
    </citation>
    <scope>NUCLEOTIDE SEQUENCE [LARGE SCALE GENOMIC DNA]</scope>
    <source>
        <strain evidence="3">NIES-2863</strain>
    </source>
</reference>